<dbReference type="InterPro" id="IPR001789">
    <property type="entry name" value="Sig_transdc_resp-reg_receiver"/>
</dbReference>
<dbReference type="Proteomes" id="UP000253426">
    <property type="component" value="Unassembled WGS sequence"/>
</dbReference>
<keyword evidence="1 2" id="KW-0597">Phosphoprotein</keyword>
<evidence type="ECO:0000256" key="1">
    <source>
        <dbReference type="ARBA" id="ARBA00022553"/>
    </source>
</evidence>
<dbReference type="Gene3D" id="3.40.50.2300">
    <property type="match status" value="1"/>
</dbReference>
<dbReference type="AlphaFoldDB" id="A0A366H3S8"/>
<dbReference type="NCBIfam" id="TIGR01764">
    <property type="entry name" value="excise"/>
    <property type="match status" value="1"/>
</dbReference>
<dbReference type="OrthoDB" id="9808843at2"/>
<dbReference type="InterPro" id="IPR050595">
    <property type="entry name" value="Bact_response_regulator"/>
</dbReference>
<gene>
    <name evidence="4" type="ORF">DES53_11681</name>
</gene>
<dbReference type="GO" id="GO:0003677">
    <property type="term" value="F:DNA binding"/>
    <property type="evidence" value="ECO:0007669"/>
    <property type="project" value="InterPro"/>
</dbReference>
<dbReference type="RefSeq" id="WP_113961871.1">
    <property type="nucleotide sequence ID" value="NZ_QNRR01000016.1"/>
</dbReference>
<proteinExistence type="predicted"/>
<dbReference type="InterPro" id="IPR010093">
    <property type="entry name" value="SinI_DNA-bd"/>
</dbReference>
<evidence type="ECO:0000313" key="5">
    <source>
        <dbReference type="Proteomes" id="UP000253426"/>
    </source>
</evidence>
<evidence type="ECO:0000256" key="2">
    <source>
        <dbReference type="PROSITE-ProRule" id="PRU00169"/>
    </source>
</evidence>
<organism evidence="4 5">
    <name type="scientific">Roseimicrobium gellanilyticum</name>
    <dbReference type="NCBI Taxonomy" id="748857"/>
    <lineage>
        <taxon>Bacteria</taxon>
        <taxon>Pseudomonadati</taxon>
        <taxon>Verrucomicrobiota</taxon>
        <taxon>Verrucomicrobiia</taxon>
        <taxon>Verrucomicrobiales</taxon>
        <taxon>Verrucomicrobiaceae</taxon>
        <taxon>Roseimicrobium</taxon>
    </lineage>
</organism>
<comment type="caution">
    <text evidence="4">The sequence shown here is derived from an EMBL/GenBank/DDBJ whole genome shotgun (WGS) entry which is preliminary data.</text>
</comment>
<dbReference type="Pfam" id="PF12728">
    <property type="entry name" value="HTH_17"/>
    <property type="match status" value="1"/>
</dbReference>
<name>A0A366H3S8_9BACT</name>
<feature type="domain" description="Response regulatory" evidence="3">
    <location>
        <begin position="69"/>
        <end position="183"/>
    </location>
</feature>
<accession>A0A366H3S8</accession>
<reference evidence="4 5" key="1">
    <citation type="submission" date="2018-06" db="EMBL/GenBank/DDBJ databases">
        <title>Genomic Encyclopedia of Type Strains, Phase IV (KMG-IV): sequencing the most valuable type-strain genomes for metagenomic binning, comparative biology and taxonomic classification.</title>
        <authorList>
            <person name="Goeker M."/>
        </authorList>
    </citation>
    <scope>NUCLEOTIDE SEQUENCE [LARGE SCALE GENOMIC DNA]</scope>
    <source>
        <strain evidence="4 5">DSM 25532</strain>
    </source>
</reference>
<dbReference type="InterPro" id="IPR011006">
    <property type="entry name" value="CheY-like_superfamily"/>
</dbReference>
<dbReference type="EMBL" id="QNRR01000016">
    <property type="protein sequence ID" value="RBP36642.1"/>
    <property type="molecule type" value="Genomic_DNA"/>
</dbReference>
<evidence type="ECO:0000313" key="4">
    <source>
        <dbReference type="EMBL" id="RBP36642.1"/>
    </source>
</evidence>
<dbReference type="SMART" id="SM00448">
    <property type="entry name" value="REC"/>
    <property type="match status" value="1"/>
</dbReference>
<dbReference type="SUPFAM" id="SSF52172">
    <property type="entry name" value="CheY-like"/>
    <property type="match status" value="1"/>
</dbReference>
<keyword evidence="5" id="KW-1185">Reference proteome</keyword>
<dbReference type="PANTHER" id="PTHR44591:SF23">
    <property type="entry name" value="CHEY SUBFAMILY"/>
    <property type="match status" value="1"/>
</dbReference>
<feature type="modified residue" description="4-aspartylphosphate" evidence="2">
    <location>
        <position position="118"/>
    </location>
</feature>
<dbReference type="PANTHER" id="PTHR44591">
    <property type="entry name" value="STRESS RESPONSE REGULATOR PROTEIN 1"/>
    <property type="match status" value="1"/>
</dbReference>
<dbReference type="PROSITE" id="PS50110">
    <property type="entry name" value="RESPONSE_REGULATORY"/>
    <property type="match status" value="1"/>
</dbReference>
<dbReference type="GO" id="GO:0000160">
    <property type="term" value="P:phosphorelay signal transduction system"/>
    <property type="evidence" value="ECO:0007669"/>
    <property type="project" value="InterPro"/>
</dbReference>
<evidence type="ECO:0000259" key="3">
    <source>
        <dbReference type="PROSITE" id="PS50110"/>
    </source>
</evidence>
<protein>
    <submittedName>
        <fullName evidence="4">Excisionase family DNA binding protein</fullName>
    </submittedName>
</protein>
<dbReference type="InterPro" id="IPR041657">
    <property type="entry name" value="HTH_17"/>
</dbReference>
<sequence>MSQQDESSDFITVKEAAYYLRIPLPTAYYLVKTGRIPVIPIGGRYRIKRSLLDRDLLRKDADTDLTLPTVLVVDDEPAIQSLFKKFLRKAGLGRVVVGSGAEALALARQQQFALVFLDLQLPDIPGDVVYEKLKEQHPDLPIVVITGYPDSEVLSTICASGPVTVIQKPLNFDLLNQAVKQLGHKGAVKPKDP</sequence>
<dbReference type="Pfam" id="PF00072">
    <property type="entry name" value="Response_reg"/>
    <property type="match status" value="1"/>
</dbReference>